<dbReference type="EMBL" id="BK032511">
    <property type="protein sequence ID" value="DAF44546.1"/>
    <property type="molecule type" value="Genomic_DNA"/>
</dbReference>
<sequence length="42" mass="5157">MERFLSFPDPDTTRRVKKFDTSKNYLKMRKMRKMRETICSAL</sequence>
<organism evidence="1">
    <name type="scientific">Podoviridae sp. ct8Lf7</name>
    <dbReference type="NCBI Taxonomy" id="2827723"/>
    <lineage>
        <taxon>Viruses</taxon>
        <taxon>Duplodnaviria</taxon>
        <taxon>Heunggongvirae</taxon>
        <taxon>Uroviricota</taxon>
        <taxon>Caudoviricetes</taxon>
    </lineage>
</organism>
<evidence type="ECO:0000313" key="1">
    <source>
        <dbReference type="EMBL" id="DAF44546.1"/>
    </source>
</evidence>
<name>A0A8S5S1I5_9CAUD</name>
<proteinExistence type="predicted"/>
<reference evidence="1" key="1">
    <citation type="journal article" date="2021" name="Proc. Natl. Acad. Sci. U.S.A.">
        <title>A Catalog of Tens of Thousands of Viruses from Human Metagenomes Reveals Hidden Associations with Chronic Diseases.</title>
        <authorList>
            <person name="Tisza M.J."/>
            <person name="Buck C.B."/>
        </authorList>
    </citation>
    <scope>NUCLEOTIDE SEQUENCE</scope>
    <source>
        <strain evidence="1">Ct8Lf7</strain>
    </source>
</reference>
<accession>A0A8S5S1I5</accession>
<protein>
    <submittedName>
        <fullName evidence="1">Uncharacterized protein</fullName>
    </submittedName>
</protein>